<dbReference type="Pfam" id="PF05389">
    <property type="entry name" value="MecA"/>
    <property type="match status" value="1"/>
</dbReference>
<reference evidence="3" key="1">
    <citation type="journal article" date="2014" name="Int. J. Syst. Evol. Microbiol.">
        <title>Complete genome sequence of Corynebacterium casei LMG S-19264T (=DSM 44701T), isolated from a smear-ripened cheese.</title>
        <authorList>
            <consortium name="US DOE Joint Genome Institute (JGI-PGF)"/>
            <person name="Walter F."/>
            <person name="Albersmeier A."/>
            <person name="Kalinowski J."/>
            <person name="Ruckert C."/>
        </authorList>
    </citation>
    <scope>NUCLEOTIDE SEQUENCE</scope>
    <source>
        <strain evidence="3">CGMCC 1.12360</strain>
    </source>
</reference>
<comment type="caution">
    <text evidence="3">The sequence shown here is derived from an EMBL/GenBank/DDBJ whole genome shotgun (WGS) entry which is preliminary data.</text>
</comment>
<dbReference type="PANTHER" id="PTHR39161:SF2">
    <property type="entry name" value="ADAPTER PROTEIN MECA 2"/>
    <property type="match status" value="1"/>
</dbReference>
<reference evidence="3" key="2">
    <citation type="submission" date="2020-09" db="EMBL/GenBank/DDBJ databases">
        <authorList>
            <person name="Sun Q."/>
            <person name="Zhou Y."/>
        </authorList>
    </citation>
    <scope>NUCLEOTIDE SEQUENCE</scope>
    <source>
        <strain evidence="3">CGMCC 1.12360</strain>
    </source>
</reference>
<dbReference type="Proteomes" id="UP000602050">
    <property type="component" value="Unassembled WGS sequence"/>
</dbReference>
<comment type="similarity">
    <text evidence="1">Belongs to the MecA family.</text>
</comment>
<name>A0A8J3EJ46_9BACI</name>
<dbReference type="InterPro" id="IPR008681">
    <property type="entry name" value="Neg-reg_MecA"/>
</dbReference>
<gene>
    <name evidence="3" type="primary">mecA</name>
    <name evidence="3" type="ORF">GCM10010978_02460</name>
</gene>
<sequence>MRIERLSSNQFSIFLTFDDLIERGFITNNTWKDITSIQHLFSDMVYEASDELGIELEGTLQVHVYLMQAQGLHVTVTLLQSVHDWNDDYIQMNVTLDESKEMIFSFADFEHILQLSCKLSAMNITGGQIYYFEGEYYMLLEEEDILNCNQEDLIAVMSEYSCPSIITSHRLKEYGKPIFSSQAIMKIDEIFFNNGN</sequence>
<dbReference type="InterPro" id="IPR038471">
    <property type="entry name" value="MecA_C_sf"/>
</dbReference>
<organism evidence="3 4">
    <name type="scientific">Compostibacillus humi</name>
    <dbReference type="NCBI Taxonomy" id="1245525"/>
    <lineage>
        <taxon>Bacteria</taxon>
        <taxon>Bacillati</taxon>
        <taxon>Bacillota</taxon>
        <taxon>Bacilli</taxon>
        <taxon>Bacillales</taxon>
        <taxon>Bacillaceae</taxon>
        <taxon>Compostibacillus</taxon>
    </lineage>
</organism>
<evidence type="ECO:0000256" key="1">
    <source>
        <dbReference type="ARBA" id="ARBA00005397"/>
    </source>
</evidence>
<dbReference type="AlphaFoldDB" id="A0A8J3EJ46"/>
<accession>A0A8J3EJ46</accession>
<evidence type="ECO:0000313" key="4">
    <source>
        <dbReference type="Proteomes" id="UP000602050"/>
    </source>
</evidence>
<protein>
    <submittedName>
        <fullName evidence="3">Adapter protein MecA</fullName>
    </submittedName>
</protein>
<proteinExistence type="inferred from homology"/>
<dbReference type="RefSeq" id="WP_188390546.1">
    <property type="nucleotide sequence ID" value="NZ_BMEV01000003.1"/>
</dbReference>
<dbReference type="EMBL" id="BMEV01000003">
    <property type="protein sequence ID" value="GGH68954.1"/>
    <property type="molecule type" value="Genomic_DNA"/>
</dbReference>
<dbReference type="NCBIfam" id="NF002781">
    <property type="entry name" value="PRK02899.1"/>
    <property type="match status" value="1"/>
</dbReference>
<evidence type="ECO:0000256" key="2">
    <source>
        <dbReference type="ARBA" id="ARBA00011738"/>
    </source>
</evidence>
<comment type="subunit">
    <text evidence="2">Homodimer.</text>
</comment>
<dbReference type="PANTHER" id="PTHR39161">
    <property type="entry name" value="ADAPTER PROTEIN MECA"/>
    <property type="match status" value="1"/>
</dbReference>
<dbReference type="Gene3D" id="3.30.70.1950">
    <property type="match status" value="1"/>
</dbReference>
<keyword evidence="4" id="KW-1185">Reference proteome</keyword>
<evidence type="ECO:0000313" key="3">
    <source>
        <dbReference type="EMBL" id="GGH68954.1"/>
    </source>
</evidence>